<reference evidence="1 2" key="1">
    <citation type="submission" date="2015-12" db="EMBL/GenBank/DDBJ databases">
        <title>Genome sequence of Tistrella mobilis MCCC 1A02139.</title>
        <authorList>
            <person name="Lu L."/>
            <person name="Lai Q."/>
            <person name="Shao Z."/>
            <person name="Qian P."/>
        </authorList>
    </citation>
    <scope>NUCLEOTIDE SEQUENCE [LARGE SCALE GENOMIC DNA]</scope>
    <source>
        <strain evidence="1 2">MCCC 1A02139</strain>
    </source>
</reference>
<dbReference type="RefSeq" id="WP_062766706.1">
    <property type="nucleotide sequence ID" value="NZ_LPZR01000180.1"/>
</dbReference>
<evidence type="ECO:0008006" key="3">
    <source>
        <dbReference type="Google" id="ProtNLM"/>
    </source>
</evidence>
<evidence type="ECO:0000313" key="1">
    <source>
        <dbReference type="EMBL" id="KYO51202.1"/>
    </source>
</evidence>
<proteinExistence type="predicted"/>
<organism evidence="1 2">
    <name type="scientific">Tistrella mobilis</name>
    <dbReference type="NCBI Taxonomy" id="171437"/>
    <lineage>
        <taxon>Bacteria</taxon>
        <taxon>Pseudomonadati</taxon>
        <taxon>Pseudomonadota</taxon>
        <taxon>Alphaproteobacteria</taxon>
        <taxon>Geminicoccales</taxon>
        <taxon>Geminicoccaceae</taxon>
        <taxon>Tistrella</taxon>
    </lineage>
</organism>
<gene>
    <name evidence="1" type="ORF">AUP44_09785</name>
</gene>
<evidence type="ECO:0000313" key="2">
    <source>
        <dbReference type="Proteomes" id="UP000075787"/>
    </source>
</evidence>
<dbReference type="EMBL" id="LPZR01000180">
    <property type="protein sequence ID" value="KYO51202.1"/>
    <property type="molecule type" value="Genomic_DNA"/>
</dbReference>
<name>A0A162KG86_9PROT</name>
<dbReference type="Proteomes" id="UP000075787">
    <property type="component" value="Unassembled WGS sequence"/>
</dbReference>
<dbReference type="AlphaFoldDB" id="A0A162KG86"/>
<protein>
    <recommendedName>
        <fullName evidence="3">DUF2946 domain-containing protein</fullName>
    </recommendedName>
</protein>
<feature type="non-terminal residue" evidence="1">
    <location>
        <position position="116"/>
    </location>
</feature>
<comment type="caution">
    <text evidence="1">The sequence shown here is derived from an EMBL/GenBank/DDBJ whole genome shotgun (WGS) entry which is preliminary data.</text>
</comment>
<sequence>MTRSRRPLHHRHPSAAWALALALLLRALLPVGVMPDLTAAAEGRFDLVTCLGLRFDPPADGGIDGRADDRRGSLCDFAMVVVPDLPPAPAGPALPMALPAIDHPPAPAAVAPVPAR</sequence>
<accession>A0A162KG86</accession>